<dbReference type="CDD" id="cd16021">
    <property type="entry name" value="ALP_like"/>
    <property type="match status" value="1"/>
</dbReference>
<gene>
    <name evidence="1" type="ORF">L9F63_013284</name>
</gene>
<dbReference type="EMBL" id="JASPKZ010002332">
    <property type="protein sequence ID" value="KAJ9595519.1"/>
    <property type="molecule type" value="Genomic_DNA"/>
</dbReference>
<dbReference type="AlphaFoldDB" id="A0AAD8AAM8"/>
<reference evidence="1" key="2">
    <citation type="submission" date="2023-05" db="EMBL/GenBank/DDBJ databases">
        <authorList>
            <person name="Fouks B."/>
        </authorList>
    </citation>
    <scope>NUCLEOTIDE SEQUENCE</scope>
    <source>
        <strain evidence="1">Stay&amp;Tobe</strain>
        <tissue evidence="1">Testes</tissue>
    </source>
</reference>
<feature type="non-terminal residue" evidence="1">
    <location>
        <position position="383"/>
    </location>
</feature>
<dbReference type="PANTHER" id="PTHR10974">
    <property type="entry name" value="FI08016P-RELATED"/>
    <property type="match status" value="1"/>
</dbReference>
<dbReference type="SUPFAM" id="SSF53649">
    <property type="entry name" value="Alkaline phosphatase-like"/>
    <property type="match status" value="1"/>
</dbReference>
<dbReference type="InterPro" id="IPR017850">
    <property type="entry name" value="Alkaline_phosphatase_core_sf"/>
</dbReference>
<organism evidence="1 2">
    <name type="scientific">Diploptera punctata</name>
    <name type="common">Pacific beetle cockroach</name>
    <dbReference type="NCBI Taxonomy" id="6984"/>
    <lineage>
        <taxon>Eukaryota</taxon>
        <taxon>Metazoa</taxon>
        <taxon>Ecdysozoa</taxon>
        <taxon>Arthropoda</taxon>
        <taxon>Hexapoda</taxon>
        <taxon>Insecta</taxon>
        <taxon>Pterygota</taxon>
        <taxon>Neoptera</taxon>
        <taxon>Polyneoptera</taxon>
        <taxon>Dictyoptera</taxon>
        <taxon>Blattodea</taxon>
        <taxon>Blaberoidea</taxon>
        <taxon>Blaberidae</taxon>
        <taxon>Diplopterinae</taxon>
        <taxon>Diploptera</taxon>
    </lineage>
</organism>
<evidence type="ECO:0000313" key="1">
    <source>
        <dbReference type="EMBL" id="KAJ9595519.1"/>
    </source>
</evidence>
<keyword evidence="2" id="KW-1185">Reference proteome</keyword>
<name>A0AAD8AAM8_DIPPU</name>
<dbReference type="Proteomes" id="UP001233999">
    <property type="component" value="Unassembled WGS sequence"/>
</dbReference>
<dbReference type="PANTHER" id="PTHR10974:SF1">
    <property type="entry name" value="FI08016P-RELATED"/>
    <property type="match status" value="1"/>
</dbReference>
<dbReference type="InterPro" id="IPR004245">
    <property type="entry name" value="DUF229"/>
</dbReference>
<dbReference type="GO" id="GO:0005615">
    <property type="term" value="C:extracellular space"/>
    <property type="evidence" value="ECO:0007669"/>
    <property type="project" value="TreeGrafter"/>
</dbReference>
<evidence type="ECO:0000313" key="2">
    <source>
        <dbReference type="Proteomes" id="UP001233999"/>
    </source>
</evidence>
<proteinExistence type="predicted"/>
<protein>
    <submittedName>
        <fullName evidence="1">Uncharacterized protein</fullName>
    </submittedName>
</protein>
<comment type="caution">
    <text evidence="1">The sequence shown here is derived from an EMBL/GenBank/DDBJ whole genome shotgun (WGS) entry which is preliminary data.</text>
</comment>
<dbReference type="FunFam" id="3.40.720.10:FF:000017">
    <property type="entry name" value="Predicted protein"/>
    <property type="match status" value="1"/>
</dbReference>
<accession>A0AAD8AAM8</accession>
<dbReference type="Gene3D" id="3.40.720.10">
    <property type="entry name" value="Alkaline Phosphatase, subunit A"/>
    <property type="match status" value="1"/>
</dbReference>
<reference evidence="1" key="1">
    <citation type="journal article" date="2023" name="IScience">
        <title>Live-bearing cockroach genome reveals convergent evolutionary mechanisms linked to viviparity in insects and beyond.</title>
        <authorList>
            <person name="Fouks B."/>
            <person name="Harrison M.C."/>
            <person name="Mikhailova A.A."/>
            <person name="Marchal E."/>
            <person name="English S."/>
            <person name="Carruthers M."/>
            <person name="Jennings E.C."/>
            <person name="Chiamaka E.L."/>
            <person name="Frigard R.A."/>
            <person name="Pippel M."/>
            <person name="Attardo G.M."/>
            <person name="Benoit J.B."/>
            <person name="Bornberg-Bauer E."/>
            <person name="Tobe S.S."/>
        </authorList>
    </citation>
    <scope>NUCLEOTIDE SEQUENCE</scope>
    <source>
        <strain evidence="1">Stay&amp;Tobe</strain>
    </source>
</reference>
<dbReference type="Pfam" id="PF02995">
    <property type="entry name" value="DUF229"/>
    <property type="match status" value="1"/>
</dbReference>
<sequence>VGEDTFENVIPFLTGLNIPELKLLCWPNVSSPFDDCPFIWKKFSDAGYITAFADDASDVSMFNRGKKGFLKPPTDYYLRPYFLFGDHIFSSPSEQCYGNQLKTEKLLEYVSKFIIMKKKKYFGVFWETNLTHNELNYPEIADEMLYNFINSIKSQLNNTVLIFMSDHGTRIGEFVETYQGYLENRLPLLSFIFPKWFQENYKLAMKNLKENTRLLSTHFDLHETLLDMLDLTSIEDGKSLFLPIPENRNCTEAGISVHWCTCNPIKKQTSKNYLFYFLSRKLVEFINNEIKNFIYCSRLELLKLKDIRIHTSPQTNDVISYYLIVETFPGNAVFGGTIRTFNTDNTFHLRKGDVERLNRYGNQSLCIKDQNSYYHSFCYCKDI</sequence>